<evidence type="ECO:0000313" key="1">
    <source>
        <dbReference type="EMBL" id="JAD70108.1"/>
    </source>
</evidence>
<dbReference type="AlphaFoldDB" id="A0A0A9C6Q7"/>
<reference evidence="1" key="1">
    <citation type="submission" date="2014-09" db="EMBL/GenBank/DDBJ databases">
        <authorList>
            <person name="Magalhaes I.L.F."/>
            <person name="Oliveira U."/>
            <person name="Santos F.R."/>
            <person name="Vidigal T.H.D.A."/>
            <person name="Brescovit A.D."/>
            <person name="Santos A.J."/>
        </authorList>
    </citation>
    <scope>NUCLEOTIDE SEQUENCE</scope>
    <source>
        <tissue evidence="1">Shoot tissue taken approximately 20 cm above the soil surface</tissue>
    </source>
</reference>
<proteinExistence type="predicted"/>
<dbReference type="EMBL" id="GBRH01227787">
    <property type="protein sequence ID" value="JAD70108.1"/>
    <property type="molecule type" value="Transcribed_RNA"/>
</dbReference>
<accession>A0A0A9C6Q7</accession>
<organism evidence="1">
    <name type="scientific">Arundo donax</name>
    <name type="common">Giant reed</name>
    <name type="synonym">Donax arundinaceus</name>
    <dbReference type="NCBI Taxonomy" id="35708"/>
    <lineage>
        <taxon>Eukaryota</taxon>
        <taxon>Viridiplantae</taxon>
        <taxon>Streptophyta</taxon>
        <taxon>Embryophyta</taxon>
        <taxon>Tracheophyta</taxon>
        <taxon>Spermatophyta</taxon>
        <taxon>Magnoliopsida</taxon>
        <taxon>Liliopsida</taxon>
        <taxon>Poales</taxon>
        <taxon>Poaceae</taxon>
        <taxon>PACMAD clade</taxon>
        <taxon>Arundinoideae</taxon>
        <taxon>Arundineae</taxon>
        <taxon>Arundo</taxon>
    </lineage>
</organism>
<reference evidence="1" key="2">
    <citation type="journal article" date="2015" name="Data Brief">
        <title>Shoot transcriptome of the giant reed, Arundo donax.</title>
        <authorList>
            <person name="Barrero R.A."/>
            <person name="Guerrero F.D."/>
            <person name="Moolhuijzen P."/>
            <person name="Goolsby J.A."/>
            <person name="Tidwell J."/>
            <person name="Bellgard S.E."/>
            <person name="Bellgard M.I."/>
        </authorList>
    </citation>
    <scope>NUCLEOTIDE SEQUENCE</scope>
    <source>
        <tissue evidence="1">Shoot tissue taken approximately 20 cm above the soil surface</tissue>
    </source>
</reference>
<protein>
    <submittedName>
        <fullName evidence="1">Uncharacterized protein</fullName>
    </submittedName>
</protein>
<name>A0A0A9C6Q7_ARUDO</name>
<sequence length="41" mass="4821">MDNTRHTKMLRTTEYIPKKTQMISEQKYNSPIKLSTDCSNS</sequence>